<sequence length="330" mass="34333">MKWKETGFWIGILVTLACSLAEKYLALLPGLQLIGALVIALILGMLVQVSRTIVVSAQPGTGFISNKFLRLGIILLGFRLNLEALADSGIKTIILAIVVVAFTIVTVYFLCKWLKVEDSLGLMAACGCGICGAAAVMGVSPQVKAKNDDAVLAVAVVCILGTVFTLIEVGLKPVLGMTPTQFGVMTGSSLHEIAHAVAAGGAGGTQALDASIIMKLSRVLLLAPVAVIVGIIAQRKAKATTDEKSKLPIPWFMGGFLLTSAIGTFVAMPVELLNGLVSVAYICLGMAMAALGMSVNFQVIIRRGGRVFLAATIGSVALLALSITASKLFF</sequence>
<feature type="transmembrane region" description="Helical" evidence="7">
    <location>
        <begin position="307"/>
        <end position="329"/>
    </location>
</feature>
<evidence type="ECO:0000313" key="9">
    <source>
        <dbReference type="Proteomes" id="UP000543379"/>
    </source>
</evidence>
<dbReference type="InterPro" id="IPR018383">
    <property type="entry name" value="UPF0324_pro"/>
</dbReference>
<feature type="transmembrane region" description="Helical" evidence="7">
    <location>
        <begin position="249"/>
        <end position="267"/>
    </location>
</feature>
<evidence type="ECO:0000256" key="6">
    <source>
        <dbReference type="ARBA" id="ARBA00023136"/>
    </source>
</evidence>
<keyword evidence="4 7" id="KW-0812">Transmembrane</keyword>
<feature type="transmembrane region" description="Helical" evidence="7">
    <location>
        <begin position="219"/>
        <end position="237"/>
    </location>
</feature>
<evidence type="ECO:0000256" key="2">
    <source>
        <dbReference type="ARBA" id="ARBA00007977"/>
    </source>
</evidence>
<accession>A0A841XXD2</accession>
<dbReference type="Proteomes" id="UP000543379">
    <property type="component" value="Unassembled WGS sequence"/>
</dbReference>
<comment type="subcellular location">
    <subcellularLocation>
        <location evidence="1">Cell membrane</location>
        <topology evidence="1">Multi-pass membrane protein</topology>
    </subcellularLocation>
</comment>
<reference evidence="8 9" key="1">
    <citation type="submission" date="2020-03" db="EMBL/GenBank/DDBJ databases">
        <title>Soil Listeria distribution.</title>
        <authorList>
            <person name="Liao J."/>
            <person name="Wiedmann M."/>
        </authorList>
    </citation>
    <scope>NUCLEOTIDE SEQUENCE [LARGE SCALE GENOMIC DNA]</scope>
    <source>
        <strain evidence="8 9">FSL L7-1816</strain>
    </source>
</reference>
<comment type="similarity">
    <text evidence="2">Belongs to the UPF0324 family.</text>
</comment>
<organism evidence="8 9">
    <name type="scientific">Listeria booriae</name>
    <dbReference type="NCBI Taxonomy" id="1552123"/>
    <lineage>
        <taxon>Bacteria</taxon>
        <taxon>Bacillati</taxon>
        <taxon>Bacillota</taxon>
        <taxon>Bacilli</taxon>
        <taxon>Bacillales</taxon>
        <taxon>Listeriaceae</taxon>
        <taxon>Listeria</taxon>
    </lineage>
</organism>
<comment type="caution">
    <text evidence="8">The sequence shown here is derived from an EMBL/GenBank/DDBJ whole genome shotgun (WGS) entry which is preliminary data.</text>
</comment>
<feature type="transmembrane region" description="Helical" evidence="7">
    <location>
        <begin position="151"/>
        <end position="171"/>
    </location>
</feature>
<dbReference type="AlphaFoldDB" id="A0A841XXD2"/>
<gene>
    <name evidence="8" type="ORF">HB811_11280</name>
</gene>
<evidence type="ECO:0000256" key="7">
    <source>
        <dbReference type="SAM" id="Phobius"/>
    </source>
</evidence>
<evidence type="ECO:0000256" key="4">
    <source>
        <dbReference type="ARBA" id="ARBA00022692"/>
    </source>
</evidence>
<dbReference type="GO" id="GO:0005886">
    <property type="term" value="C:plasma membrane"/>
    <property type="evidence" value="ECO:0007669"/>
    <property type="project" value="UniProtKB-SubCell"/>
</dbReference>
<feature type="transmembrane region" description="Helical" evidence="7">
    <location>
        <begin position="31"/>
        <end position="47"/>
    </location>
</feature>
<feature type="transmembrane region" description="Helical" evidence="7">
    <location>
        <begin position="120"/>
        <end position="139"/>
    </location>
</feature>
<dbReference type="PROSITE" id="PS51257">
    <property type="entry name" value="PROKAR_LIPOPROTEIN"/>
    <property type="match status" value="1"/>
</dbReference>
<feature type="transmembrane region" description="Helical" evidence="7">
    <location>
        <begin position="279"/>
        <end position="301"/>
    </location>
</feature>
<feature type="transmembrane region" description="Helical" evidence="7">
    <location>
        <begin position="92"/>
        <end position="111"/>
    </location>
</feature>
<dbReference type="RefSeq" id="WP_185382716.1">
    <property type="nucleotide sequence ID" value="NZ_JAAROV010000003.1"/>
</dbReference>
<dbReference type="PANTHER" id="PTHR30106:SF2">
    <property type="entry name" value="UPF0324 INNER MEMBRANE PROTEIN YEIH"/>
    <property type="match status" value="1"/>
</dbReference>
<proteinExistence type="inferred from homology"/>
<evidence type="ECO:0000256" key="3">
    <source>
        <dbReference type="ARBA" id="ARBA00022475"/>
    </source>
</evidence>
<evidence type="ECO:0000313" key="8">
    <source>
        <dbReference type="EMBL" id="MBC1317353.1"/>
    </source>
</evidence>
<dbReference type="EMBL" id="JAAROV010000003">
    <property type="protein sequence ID" value="MBC1317353.1"/>
    <property type="molecule type" value="Genomic_DNA"/>
</dbReference>
<evidence type="ECO:0000256" key="5">
    <source>
        <dbReference type="ARBA" id="ARBA00022989"/>
    </source>
</evidence>
<dbReference type="Pfam" id="PF03601">
    <property type="entry name" value="Cons_hypoth698"/>
    <property type="match status" value="1"/>
</dbReference>
<keyword evidence="3" id="KW-1003">Cell membrane</keyword>
<keyword evidence="5 7" id="KW-1133">Transmembrane helix</keyword>
<protein>
    <submittedName>
        <fullName evidence="8">Putative sulfate exporter family transporter</fullName>
    </submittedName>
</protein>
<name>A0A841XXD2_9LIST</name>
<evidence type="ECO:0000256" key="1">
    <source>
        <dbReference type="ARBA" id="ARBA00004651"/>
    </source>
</evidence>
<keyword evidence="6 7" id="KW-0472">Membrane</keyword>
<dbReference type="PANTHER" id="PTHR30106">
    <property type="entry name" value="INNER MEMBRANE PROTEIN YEIH-RELATED"/>
    <property type="match status" value="1"/>
</dbReference>